<dbReference type="RefSeq" id="WP_345230106.1">
    <property type="nucleotide sequence ID" value="NZ_BAABIQ010000003.1"/>
</dbReference>
<dbReference type="InterPro" id="IPR027417">
    <property type="entry name" value="P-loop_NTPase"/>
</dbReference>
<evidence type="ECO:0000313" key="2">
    <source>
        <dbReference type="EMBL" id="GAA4780778.1"/>
    </source>
</evidence>
<dbReference type="InterPro" id="IPR008571">
    <property type="entry name" value="HerA-like"/>
</dbReference>
<dbReference type="Pfam" id="PF01935">
    <property type="entry name" value="DUF87"/>
    <property type="match status" value="1"/>
</dbReference>
<dbReference type="EMBL" id="BAABIQ010000003">
    <property type="protein sequence ID" value="GAA4780778.1"/>
    <property type="molecule type" value="Genomic_DNA"/>
</dbReference>
<evidence type="ECO:0000313" key="3">
    <source>
        <dbReference type="Proteomes" id="UP001501411"/>
    </source>
</evidence>
<dbReference type="Proteomes" id="UP001501411">
    <property type="component" value="Unassembled WGS sequence"/>
</dbReference>
<sequence>MNTLDSILKIGGVVSVKGRSVEIKVDTVKNASHLIYKGELLKNVSVGSYIKIAKGFTHLVGKIEGEYINENKFDSSNTYYSEQEKIKRLLQISLIGFLEGGIFKQGIKELPLIDNEAYLLTQHEFNLVHKFVKDEEETFILGTLAQEKGKSIELSIDRLLASHIGIFGNTGSGKSYTLAKLYHEILNKYKSEPAFQQNARFLLIDFNGEYMCPEEDKVDEVIISSKYKQVYRLSTGRDGSKNKYRLSNTVINDSQFWSLILHCTEKTQAPFISRALKNDFLDTNMKTNEGFLKLIAVTIEHITTKVSQNQEKNLVFTFLEELAQFGLADKVSNFRAFYKDYRDNLQFNSNNKVFYYGTIYSNTTDFVPKIIQEKVKVLEPDITKFSIIQRIRLKIIFQFYYEIQNGFSNKEHIGPVMGRLDDRISDLEKVVDVTDERDDNAILSIISLKDVNIQMRKILPMVICKQIYEQKKAKIDRDKYLNIIIDEAHNILSYNSERESESWKDYRLETFEEIIKEGRKFGVFLTIASQRPSNISGTIISQLHNYMLHRLINNKDIEAVEKTISYLDKVSFDSLPILPQGSCILAGISAQLPVIIEVSSIPDENRPHNETMVLTKHWRGEPNLSDA</sequence>
<keyword evidence="2" id="KW-0067">ATP-binding</keyword>
<dbReference type="InterPro" id="IPR002789">
    <property type="entry name" value="HerA_central"/>
</dbReference>
<proteinExistence type="predicted"/>
<dbReference type="SUPFAM" id="SSF52540">
    <property type="entry name" value="P-loop containing nucleoside triphosphate hydrolases"/>
    <property type="match status" value="1"/>
</dbReference>
<feature type="domain" description="Helicase HerA central" evidence="1">
    <location>
        <begin position="141"/>
        <end position="329"/>
    </location>
</feature>
<gene>
    <name evidence="2" type="ORF">GCM10023231_04930</name>
</gene>
<dbReference type="Gene3D" id="3.40.50.300">
    <property type="entry name" value="P-loop containing nucleotide triphosphate hydrolases"/>
    <property type="match status" value="2"/>
</dbReference>
<dbReference type="GO" id="GO:0005524">
    <property type="term" value="F:ATP binding"/>
    <property type="evidence" value="ECO:0007669"/>
    <property type="project" value="UniProtKB-KW"/>
</dbReference>
<comment type="caution">
    <text evidence="2">The sequence shown here is derived from an EMBL/GenBank/DDBJ whole genome shotgun (WGS) entry which is preliminary data.</text>
</comment>
<protein>
    <submittedName>
        <fullName evidence="2">ATP-binding protein</fullName>
    </submittedName>
</protein>
<evidence type="ECO:0000259" key="1">
    <source>
        <dbReference type="Pfam" id="PF01935"/>
    </source>
</evidence>
<dbReference type="PANTHER" id="PTHR42957:SF1">
    <property type="entry name" value="HELICASE MJ1565-RELATED"/>
    <property type="match status" value="1"/>
</dbReference>
<dbReference type="PANTHER" id="PTHR42957">
    <property type="entry name" value="HELICASE MJ1565-RELATED"/>
    <property type="match status" value="1"/>
</dbReference>
<keyword evidence="2" id="KW-0547">Nucleotide-binding</keyword>
<name>A0ABP9AFM5_9SPHI</name>
<keyword evidence="3" id="KW-1185">Reference proteome</keyword>
<accession>A0ABP9AFM5</accession>
<organism evidence="2 3">
    <name type="scientific">Olivibacter ginsenosidimutans</name>
    <dbReference type="NCBI Taxonomy" id="1176537"/>
    <lineage>
        <taxon>Bacteria</taxon>
        <taxon>Pseudomonadati</taxon>
        <taxon>Bacteroidota</taxon>
        <taxon>Sphingobacteriia</taxon>
        <taxon>Sphingobacteriales</taxon>
        <taxon>Sphingobacteriaceae</taxon>
        <taxon>Olivibacter</taxon>
    </lineage>
</organism>
<reference evidence="3" key="1">
    <citation type="journal article" date="2019" name="Int. J. Syst. Evol. Microbiol.">
        <title>The Global Catalogue of Microorganisms (GCM) 10K type strain sequencing project: providing services to taxonomists for standard genome sequencing and annotation.</title>
        <authorList>
            <consortium name="The Broad Institute Genomics Platform"/>
            <consortium name="The Broad Institute Genome Sequencing Center for Infectious Disease"/>
            <person name="Wu L."/>
            <person name="Ma J."/>
        </authorList>
    </citation>
    <scope>NUCLEOTIDE SEQUENCE [LARGE SCALE GENOMIC DNA]</scope>
    <source>
        <strain evidence="3">JCM 18200</strain>
    </source>
</reference>